<evidence type="ECO:0000256" key="1">
    <source>
        <dbReference type="ARBA" id="ARBA00001526"/>
    </source>
</evidence>
<evidence type="ECO:0000313" key="10">
    <source>
        <dbReference type="Proteomes" id="UP000319014"/>
    </source>
</evidence>
<dbReference type="Proteomes" id="UP000319014">
    <property type="component" value="Unassembled WGS sequence"/>
</dbReference>
<dbReference type="NCBIfam" id="NF033085">
    <property type="entry name" value="bla_class_C"/>
    <property type="match status" value="1"/>
</dbReference>
<organism evidence="9 10">
    <name type="scientific">Paracoccus laeviglucosivorans</name>
    <dbReference type="NCBI Taxonomy" id="1197861"/>
    <lineage>
        <taxon>Bacteria</taxon>
        <taxon>Pseudomonadati</taxon>
        <taxon>Pseudomonadota</taxon>
        <taxon>Alphaproteobacteria</taxon>
        <taxon>Rhodobacterales</taxon>
        <taxon>Paracoccaceae</taxon>
        <taxon>Paracoccus</taxon>
    </lineage>
</organism>
<dbReference type="InterPro" id="IPR012338">
    <property type="entry name" value="Beta-lactam/transpept-like"/>
</dbReference>
<keyword evidence="5 6" id="KW-0046">Antibiotic resistance</keyword>
<evidence type="ECO:0000256" key="6">
    <source>
        <dbReference type="RuleBase" id="RU361140"/>
    </source>
</evidence>
<evidence type="ECO:0000256" key="3">
    <source>
        <dbReference type="ARBA" id="ARBA00012865"/>
    </source>
</evidence>
<evidence type="ECO:0000256" key="2">
    <source>
        <dbReference type="ARBA" id="ARBA00007840"/>
    </source>
</evidence>
<sequence>MTKMTGAAALLIAASLVPTLAVAQEPTQAAEAAFRDAVAEYKIPGLVVGITHHGQHSFYATGLASRHEGRAATPDTLFELGSISKIFNVTLAALAEERGKLSLDAPVATHLPQLDKTPAGALTLMDLATHHTGGMPLQVPDQAGDTSGVVRWLAGWAPSQPGARSYSNISIGLLGHITARAFEMPYAQAAQNVLFPAMGLTDTWIDVPAQRMPDYAWGYDRKTDAAIRVNPGVLDDESYGVKSSARDMLKLLDLELGHGGSPELRAAIARTQMGQGQTAFFTQAMIWEAYPWPVDVETMVAGNGTDFIMSPQPMQTVVPQAPQGVILNKTGSTGGFGGYVAIVPGEDLGIIVLANRSYPNEARVRATHQLIRALLAE</sequence>
<evidence type="ECO:0000256" key="7">
    <source>
        <dbReference type="SAM" id="SignalP"/>
    </source>
</evidence>
<protein>
    <recommendedName>
        <fullName evidence="3 6">Beta-lactamase</fullName>
        <ecNumber evidence="3 6">3.5.2.6</ecNumber>
    </recommendedName>
</protein>
<feature type="chain" id="PRO_5022114327" description="Beta-lactamase" evidence="7">
    <location>
        <begin position="24"/>
        <end position="377"/>
    </location>
</feature>
<evidence type="ECO:0000256" key="5">
    <source>
        <dbReference type="ARBA" id="ARBA00023251"/>
    </source>
</evidence>
<reference evidence="9 10" key="1">
    <citation type="submission" date="2017-05" db="EMBL/GenBank/DDBJ databases">
        <authorList>
            <person name="Varghese N."/>
            <person name="Submissions S."/>
        </authorList>
    </citation>
    <scope>NUCLEOTIDE SEQUENCE [LARGE SCALE GENOMIC DNA]</scope>
    <source>
        <strain evidence="9 10">DSM 100094</strain>
    </source>
</reference>
<dbReference type="AlphaFoldDB" id="A0A521D4V4"/>
<dbReference type="RefSeq" id="WP_142662970.1">
    <property type="nucleotide sequence ID" value="NZ_FXTK01000006.1"/>
</dbReference>
<evidence type="ECO:0000259" key="8">
    <source>
        <dbReference type="Pfam" id="PF00144"/>
    </source>
</evidence>
<dbReference type="GO" id="GO:0017001">
    <property type="term" value="P:antibiotic catabolic process"/>
    <property type="evidence" value="ECO:0007669"/>
    <property type="project" value="InterPro"/>
</dbReference>
<gene>
    <name evidence="9" type="ORF">SAMN06265221_106119</name>
</gene>
<keyword evidence="7" id="KW-0732">Signal</keyword>
<dbReference type="InterPro" id="IPR001466">
    <property type="entry name" value="Beta-lactam-related"/>
</dbReference>
<dbReference type="InterPro" id="IPR050491">
    <property type="entry name" value="AmpC-like"/>
</dbReference>
<name>A0A521D4V4_9RHOB</name>
<comment type="catalytic activity">
    <reaction evidence="1 6">
        <text>a beta-lactam + H2O = a substituted beta-amino acid</text>
        <dbReference type="Rhea" id="RHEA:20401"/>
        <dbReference type="ChEBI" id="CHEBI:15377"/>
        <dbReference type="ChEBI" id="CHEBI:35627"/>
        <dbReference type="ChEBI" id="CHEBI:140347"/>
        <dbReference type="EC" id="3.5.2.6"/>
    </reaction>
</comment>
<dbReference type="PANTHER" id="PTHR46825:SF8">
    <property type="entry name" value="BETA-LACTAMASE-RELATED"/>
    <property type="match status" value="1"/>
</dbReference>
<dbReference type="PROSITE" id="PS00336">
    <property type="entry name" value="BETA_LACTAMASE_C"/>
    <property type="match status" value="1"/>
</dbReference>
<evidence type="ECO:0000256" key="4">
    <source>
        <dbReference type="ARBA" id="ARBA00022801"/>
    </source>
</evidence>
<dbReference type="EC" id="3.5.2.6" evidence="3 6"/>
<dbReference type="GO" id="GO:0046677">
    <property type="term" value="P:response to antibiotic"/>
    <property type="evidence" value="ECO:0007669"/>
    <property type="project" value="UniProtKB-UniRule"/>
</dbReference>
<evidence type="ECO:0000313" key="9">
    <source>
        <dbReference type="EMBL" id="SMO66743.1"/>
    </source>
</evidence>
<feature type="signal peptide" evidence="7">
    <location>
        <begin position="1"/>
        <end position="23"/>
    </location>
</feature>
<feature type="domain" description="Beta-lactamase-related" evidence="8">
    <location>
        <begin position="31"/>
        <end position="370"/>
    </location>
</feature>
<dbReference type="EMBL" id="FXTK01000006">
    <property type="protein sequence ID" value="SMO66743.1"/>
    <property type="molecule type" value="Genomic_DNA"/>
</dbReference>
<dbReference type="Pfam" id="PF00144">
    <property type="entry name" value="Beta-lactamase"/>
    <property type="match status" value="1"/>
</dbReference>
<keyword evidence="10" id="KW-1185">Reference proteome</keyword>
<dbReference type="InterPro" id="IPR058136">
    <property type="entry name" value="AmpC"/>
</dbReference>
<dbReference type="GO" id="GO:0008800">
    <property type="term" value="F:beta-lactamase activity"/>
    <property type="evidence" value="ECO:0007669"/>
    <property type="project" value="UniProtKB-UniRule"/>
</dbReference>
<dbReference type="InterPro" id="IPR001586">
    <property type="entry name" value="Beta-lactam_class-C_AS"/>
</dbReference>
<dbReference type="Gene3D" id="3.40.710.10">
    <property type="entry name" value="DD-peptidase/beta-lactamase superfamily"/>
    <property type="match status" value="1"/>
</dbReference>
<dbReference type="PANTHER" id="PTHR46825">
    <property type="entry name" value="D-ALANYL-D-ALANINE-CARBOXYPEPTIDASE/ENDOPEPTIDASE AMPH"/>
    <property type="match status" value="1"/>
</dbReference>
<keyword evidence="4 6" id="KW-0378">Hydrolase</keyword>
<comment type="similarity">
    <text evidence="2 6">Belongs to the class-C beta-lactamase family.</text>
</comment>
<dbReference type="OrthoDB" id="7791015at2"/>
<proteinExistence type="inferred from homology"/>
<accession>A0A521D4V4</accession>
<dbReference type="SUPFAM" id="SSF56601">
    <property type="entry name" value="beta-lactamase/transpeptidase-like"/>
    <property type="match status" value="1"/>
</dbReference>
<dbReference type="GO" id="GO:0030288">
    <property type="term" value="C:outer membrane-bounded periplasmic space"/>
    <property type="evidence" value="ECO:0007669"/>
    <property type="project" value="InterPro"/>
</dbReference>